<organism evidence="3 4">
    <name type="scientific">Lacibacter luteus</name>
    <dbReference type="NCBI Taxonomy" id="2508719"/>
    <lineage>
        <taxon>Bacteria</taxon>
        <taxon>Pseudomonadati</taxon>
        <taxon>Bacteroidota</taxon>
        <taxon>Chitinophagia</taxon>
        <taxon>Chitinophagales</taxon>
        <taxon>Chitinophagaceae</taxon>
        <taxon>Lacibacter</taxon>
    </lineage>
</organism>
<dbReference type="OrthoDB" id="655149at2"/>
<name>A0A4Q1CNY3_9BACT</name>
<proteinExistence type="predicted"/>
<keyword evidence="4" id="KW-1185">Reference proteome</keyword>
<evidence type="ECO:0000259" key="2">
    <source>
        <dbReference type="Pfam" id="PF14129"/>
    </source>
</evidence>
<reference evidence="3 4" key="1">
    <citation type="submission" date="2019-01" db="EMBL/GenBank/DDBJ databases">
        <title>Lacibacter sp. strain TTM-7.</title>
        <authorList>
            <person name="Chen W.-M."/>
        </authorList>
    </citation>
    <scope>NUCLEOTIDE SEQUENCE [LARGE SCALE GENOMIC DNA]</scope>
    <source>
        <strain evidence="3 4">TTM-7</strain>
    </source>
</reference>
<evidence type="ECO:0000313" key="3">
    <source>
        <dbReference type="EMBL" id="RXK62813.1"/>
    </source>
</evidence>
<protein>
    <submittedName>
        <fullName evidence="3">DUF4296 domain-containing protein</fullName>
    </submittedName>
</protein>
<accession>A0A4Q1CNY3</accession>
<dbReference type="Pfam" id="PF14129">
    <property type="entry name" value="DUF4296"/>
    <property type="match status" value="1"/>
</dbReference>
<sequence>MRLKQVVILCVAVFLFACSGKGKVPSNVLGEQKFQAVLKDIVIADALSTEQSFKDTGVKIPDANAVYFLKVFEMHGVTKNQFMVSYNYYLSRPDLLKVVTDSVSAQLSRKSERLSADTSKPKPNGHNVSKAGAGAGNK</sequence>
<dbReference type="AlphaFoldDB" id="A0A4Q1CNY3"/>
<dbReference type="PROSITE" id="PS51257">
    <property type="entry name" value="PROKAR_LIPOPROTEIN"/>
    <property type="match status" value="1"/>
</dbReference>
<dbReference type="Proteomes" id="UP000290204">
    <property type="component" value="Unassembled WGS sequence"/>
</dbReference>
<dbReference type="EMBL" id="SDHW01000001">
    <property type="protein sequence ID" value="RXK62813.1"/>
    <property type="molecule type" value="Genomic_DNA"/>
</dbReference>
<feature type="domain" description="DUF4296" evidence="2">
    <location>
        <begin position="25"/>
        <end position="112"/>
    </location>
</feature>
<feature type="region of interest" description="Disordered" evidence="1">
    <location>
        <begin position="108"/>
        <end position="138"/>
    </location>
</feature>
<dbReference type="RefSeq" id="WP_129130183.1">
    <property type="nucleotide sequence ID" value="NZ_SDHW01000001.1"/>
</dbReference>
<dbReference type="InterPro" id="IPR025381">
    <property type="entry name" value="DUF4296"/>
</dbReference>
<gene>
    <name evidence="3" type="ORF">ESA94_07395</name>
</gene>
<evidence type="ECO:0000313" key="4">
    <source>
        <dbReference type="Proteomes" id="UP000290204"/>
    </source>
</evidence>
<evidence type="ECO:0000256" key="1">
    <source>
        <dbReference type="SAM" id="MobiDB-lite"/>
    </source>
</evidence>
<comment type="caution">
    <text evidence="3">The sequence shown here is derived from an EMBL/GenBank/DDBJ whole genome shotgun (WGS) entry which is preliminary data.</text>
</comment>